<feature type="binding site" evidence="6">
    <location>
        <position position="248"/>
    </location>
    <ligand>
        <name>a divalent metal cation</name>
        <dbReference type="ChEBI" id="CHEBI:60240"/>
        <label>1</label>
    </ligand>
</feature>
<dbReference type="GO" id="GO:0005829">
    <property type="term" value="C:cytosol"/>
    <property type="evidence" value="ECO:0007669"/>
    <property type="project" value="TreeGrafter"/>
</dbReference>
<protein>
    <recommendedName>
        <fullName evidence="6 7">Methionine aminopeptidase</fullName>
        <shortName evidence="6">MAP</shortName>
        <shortName evidence="6">MetAP</shortName>
        <ecNumber evidence="6 7">3.4.11.18</ecNumber>
    </recommendedName>
    <alternativeName>
        <fullName evidence="6">Peptidase M</fullName>
    </alternativeName>
</protein>
<feature type="binding site" evidence="6">
    <location>
        <position position="191"/>
    </location>
    <ligand>
        <name>substrate</name>
    </ligand>
</feature>
<dbReference type="PANTHER" id="PTHR43330:SF27">
    <property type="entry name" value="METHIONINE AMINOPEPTIDASE"/>
    <property type="match status" value="1"/>
</dbReference>
<feature type="binding site" evidence="6">
    <location>
        <position position="112"/>
    </location>
    <ligand>
        <name>a divalent metal cation</name>
        <dbReference type="ChEBI" id="CHEBI:60240"/>
        <label>1</label>
    </ligand>
</feature>
<evidence type="ECO:0000256" key="3">
    <source>
        <dbReference type="ARBA" id="ARBA00022670"/>
    </source>
</evidence>
<reference evidence="9 10" key="1">
    <citation type="submission" date="2020-07" db="EMBL/GenBank/DDBJ databases">
        <title>Sequencing the genomes of 1000 actinobacteria strains.</title>
        <authorList>
            <person name="Klenk H.-P."/>
        </authorList>
    </citation>
    <scope>NUCLEOTIDE SEQUENCE [LARGE SCALE GENOMIC DNA]</scope>
    <source>
        <strain evidence="9 10">DSM 24723</strain>
    </source>
</reference>
<dbReference type="CDD" id="cd01086">
    <property type="entry name" value="MetAP1"/>
    <property type="match status" value="1"/>
</dbReference>
<keyword evidence="2 6" id="KW-0031">Aminopeptidase</keyword>
<evidence type="ECO:0000313" key="10">
    <source>
        <dbReference type="Proteomes" id="UP000592181"/>
    </source>
</evidence>
<keyword evidence="3 6" id="KW-0645">Protease</keyword>
<dbReference type="Proteomes" id="UP000592181">
    <property type="component" value="Unassembled WGS sequence"/>
</dbReference>
<dbReference type="InterPro" id="IPR001714">
    <property type="entry name" value="Pept_M24_MAP"/>
</dbReference>
<dbReference type="EMBL" id="JACBZX010000001">
    <property type="protein sequence ID" value="NYG37216.1"/>
    <property type="molecule type" value="Genomic_DNA"/>
</dbReference>
<evidence type="ECO:0000256" key="4">
    <source>
        <dbReference type="ARBA" id="ARBA00022723"/>
    </source>
</evidence>
<dbReference type="HAMAP" id="MF_01974">
    <property type="entry name" value="MetAP_1"/>
    <property type="match status" value="1"/>
</dbReference>
<dbReference type="InterPro" id="IPR036005">
    <property type="entry name" value="Creatinase/aminopeptidase-like"/>
</dbReference>
<name>A0A852X2B9_9MICO</name>
<feature type="binding site" evidence="6">
    <location>
        <position position="248"/>
    </location>
    <ligand>
        <name>a divalent metal cation</name>
        <dbReference type="ChEBI" id="CHEBI:60240"/>
        <label>2</label>
        <note>catalytic</note>
    </ligand>
</feature>
<feature type="binding site" evidence="6">
    <location>
        <position position="84"/>
    </location>
    <ligand>
        <name>substrate</name>
    </ligand>
</feature>
<feature type="binding site" evidence="6">
    <location>
        <position position="184"/>
    </location>
    <ligand>
        <name>a divalent metal cation</name>
        <dbReference type="ChEBI" id="CHEBI:60240"/>
        <label>2</label>
        <note>catalytic</note>
    </ligand>
</feature>
<dbReference type="Gene3D" id="3.90.230.10">
    <property type="entry name" value="Creatinase/methionine aminopeptidase superfamily"/>
    <property type="match status" value="1"/>
</dbReference>
<dbReference type="InterPro" id="IPR002467">
    <property type="entry name" value="Pept_M24A_MAP1"/>
</dbReference>
<dbReference type="GO" id="GO:0006508">
    <property type="term" value="P:proteolysis"/>
    <property type="evidence" value="ECO:0007669"/>
    <property type="project" value="UniProtKB-KW"/>
</dbReference>
<comment type="function">
    <text evidence="1 6">Removes the N-terminal methionine from nascent proteins. The N-terminal methionine is often cleaved when the second residue in the primary sequence is small and uncharged (Met-Ala-, Cys, Gly, Pro, Ser, Thr, or Val). Requires deformylation of the N(alpha)-formylated initiator methionine before it can be hydrolyzed.</text>
</comment>
<dbReference type="NCBIfam" id="TIGR00500">
    <property type="entry name" value="met_pdase_I"/>
    <property type="match status" value="1"/>
</dbReference>
<keyword evidence="5 6" id="KW-0378">Hydrolase</keyword>
<proteinExistence type="inferred from homology"/>
<sequence>MGFFGREKVEAKTHEQVRLMRVAGLLTGRTLDLLRTEARAGMTTLELDTLAEAHIRDHGGIPNFQLVPGYRHTLCTSVNEEIVHGIPGERVLADGDLLSIDCGAEVEGWNGDSAISFVVGGPEAARAEDLELIEDTEASLWAGIAALSVGADLYDVGAAVEDSITDAGRRRGRRYGIVEDYVGHGIGTSMHMPPQVPNYRVQGRGPKVADATTVAIEPMMTLGAQRNHTLADDWTIVTDDGQRAAHWEHSVAATSEGLWVLTALDGGEARLAELGAPFAPLD</sequence>
<dbReference type="AlphaFoldDB" id="A0A852X2B9"/>
<accession>A0A852X2B9</accession>
<keyword evidence="4 6" id="KW-0479">Metal-binding</keyword>
<evidence type="ECO:0000313" key="9">
    <source>
        <dbReference type="EMBL" id="NYG37216.1"/>
    </source>
</evidence>
<dbReference type="PANTHER" id="PTHR43330">
    <property type="entry name" value="METHIONINE AMINOPEPTIDASE"/>
    <property type="match status" value="1"/>
</dbReference>
<evidence type="ECO:0000256" key="5">
    <source>
        <dbReference type="ARBA" id="ARBA00022801"/>
    </source>
</evidence>
<dbReference type="RefSeq" id="WP_179462621.1">
    <property type="nucleotide sequence ID" value="NZ_JACBZX010000001.1"/>
</dbReference>
<dbReference type="GO" id="GO:0004239">
    <property type="term" value="F:initiator methionyl aminopeptidase activity"/>
    <property type="evidence" value="ECO:0007669"/>
    <property type="project" value="UniProtKB-UniRule"/>
</dbReference>
<gene>
    <name evidence="6" type="primary">map</name>
    <name evidence="9" type="ORF">BJY28_001685</name>
</gene>
<dbReference type="EC" id="3.4.11.18" evidence="6 7"/>
<comment type="catalytic activity">
    <reaction evidence="6 7">
        <text>Release of N-terminal amino acids, preferentially methionine, from peptides and arylamides.</text>
        <dbReference type="EC" id="3.4.11.18"/>
    </reaction>
</comment>
<dbReference type="InterPro" id="IPR000994">
    <property type="entry name" value="Pept_M24"/>
</dbReference>
<comment type="caution">
    <text evidence="9">The sequence shown here is derived from an EMBL/GenBank/DDBJ whole genome shotgun (WGS) entry which is preliminary data.</text>
</comment>
<evidence type="ECO:0000259" key="8">
    <source>
        <dbReference type="Pfam" id="PF00557"/>
    </source>
</evidence>
<feature type="binding site" evidence="6">
    <location>
        <position position="101"/>
    </location>
    <ligand>
        <name>a divalent metal cation</name>
        <dbReference type="ChEBI" id="CHEBI:60240"/>
        <label>1</label>
    </ligand>
</feature>
<comment type="subunit">
    <text evidence="6">Monomer.</text>
</comment>
<dbReference type="Pfam" id="PF00557">
    <property type="entry name" value="Peptidase_M24"/>
    <property type="match status" value="1"/>
</dbReference>
<dbReference type="GO" id="GO:0046872">
    <property type="term" value="F:metal ion binding"/>
    <property type="evidence" value="ECO:0007669"/>
    <property type="project" value="UniProtKB-UniRule"/>
</dbReference>
<comment type="similarity">
    <text evidence="6">Belongs to the peptidase M24A family. Methionine aminopeptidase type 1 subfamily.</text>
</comment>
<comment type="cofactor">
    <cofactor evidence="6">
        <name>Co(2+)</name>
        <dbReference type="ChEBI" id="CHEBI:48828"/>
    </cofactor>
    <cofactor evidence="6">
        <name>Zn(2+)</name>
        <dbReference type="ChEBI" id="CHEBI:29105"/>
    </cofactor>
    <cofactor evidence="6">
        <name>Mn(2+)</name>
        <dbReference type="ChEBI" id="CHEBI:29035"/>
    </cofactor>
    <cofactor evidence="6">
        <name>Fe(2+)</name>
        <dbReference type="ChEBI" id="CHEBI:29033"/>
    </cofactor>
    <text evidence="6">Binds 2 divalent metal cations per subunit. Has a high-affinity and a low affinity metal-binding site. The true nature of the physiological cofactor is under debate. The enzyme is active with cobalt, zinc, manganese or divalent iron ions. Most likely, methionine aminopeptidases function as mononuclear Fe(2+)-metalloproteases under physiological conditions, and the catalytically relevant metal-binding site has been assigned to the histidine-containing high-affinity site.</text>
</comment>
<dbReference type="PRINTS" id="PR00599">
    <property type="entry name" value="MAPEPTIDASE"/>
</dbReference>
<dbReference type="PROSITE" id="PS00680">
    <property type="entry name" value="MAP_1"/>
    <property type="match status" value="1"/>
</dbReference>
<feature type="binding site" evidence="6">
    <location>
        <position position="112"/>
    </location>
    <ligand>
        <name>a divalent metal cation</name>
        <dbReference type="ChEBI" id="CHEBI:60240"/>
        <label>2</label>
        <note>catalytic</note>
    </ligand>
</feature>
<keyword evidence="10" id="KW-1185">Reference proteome</keyword>
<dbReference type="GO" id="GO:0070006">
    <property type="term" value="F:metalloaminopeptidase activity"/>
    <property type="evidence" value="ECO:0007669"/>
    <property type="project" value="UniProtKB-UniRule"/>
</dbReference>
<organism evidence="9 10">
    <name type="scientific">Janibacter alkaliphilus</name>
    <dbReference type="NCBI Taxonomy" id="1069963"/>
    <lineage>
        <taxon>Bacteria</taxon>
        <taxon>Bacillati</taxon>
        <taxon>Actinomycetota</taxon>
        <taxon>Actinomycetes</taxon>
        <taxon>Micrococcales</taxon>
        <taxon>Intrasporangiaceae</taxon>
        <taxon>Janibacter</taxon>
    </lineage>
</organism>
<evidence type="ECO:0000256" key="6">
    <source>
        <dbReference type="HAMAP-Rule" id="MF_01974"/>
    </source>
</evidence>
<feature type="binding site" evidence="6">
    <location>
        <position position="217"/>
    </location>
    <ligand>
        <name>a divalent metal cation</name>
        <dbReference type="ChEBI" id="CHEBI:60240"/>
        <label>2</label>
        <note>catalytic</note>
    </ligand>
</feature>
<feature type="domain" description="Peptidase M24" evidence="8">
    <location>
        <begin position="19"/>
        <end position="254"/>
    </location>
</feature>
<dbReference type="SUPFAM" id="SSF55920">
    <property type="entry name" value="Creatinase/aminopeptidase"/>
    <property type="match status" value="1"/>
</dbReference>
<evidence type="ECO:0000256" key="7">
    <source>
        <dbReference type="RuleBase" id="RU003653"/>
    </source>
</evidence>
<evidence type="ECO:0000256" key="2">
    <source>
        <dbReference type="ARBA" id="ARBA00022438"/>
    </source>
</evidence>
<evidence type="ECO:0000256" key="1">
    <source>
        <dbReference type="ARBA" id="ARBA00002521"/>
    </source>
</evidence>